<name>G8QR60_SPHPG</name>
<evidence type="ECO:0000256" key="11">
    <source>
        <dbReference type="ARBA" id="ARBA00041069"/>
    </source>
</evidence>
<dbReference type="SUPFAM" id="SSF51445">
    <property type="entry name" value="(Trans)glycosidases"/>
    <property type="match status" value="1"/>
</dbReference>
<evidence type="ECO:0000259" key="14">
    <source>
        <dbReference type="Pfam" id="PF17753"/>
    </source>
</evidence>
<dbReference type="Pfam" id="PF00703">
    <property type="entry name" value="Glyco_hydro_2"/>
    <property type="match status" value="1"/>
</dbReference>
<evidence type="ECO:0000256" key="1">
    <source>
        <dbReference type="ARBA" id="ARBA00000829"/>
    </source>
</evidence>
<dbReference type="SUPFAM" id="SSF49303">
    <property type="entry name" value="beta-Galactosidase/glucuronidase domain"/>
    <property type="match status" value="3"/>
</dbReference>
<evidence type="ECO:0000256" key="2">
    <source>
        <dbReference type="ARBA" id="ARBA00004613"/>
    </source>
</evidence>
<evidence type="ECO:0000259" key="16">
    <source>
        <dbReference type="Pfam" id="PF22666"/>
    </source>
</evidence>
<dbReference type="SUPFAM" id="SSF49785">
    <property type="entry name" value="Galactose-binding domain-like"/>
    <property type="match status" value="1"/>
</dbReference>
<evidence type="ECO:0000256" key="9">
    <source>
        <dbReference type="ARBA" id="ARBA00023295"/>
    </source>
</evidence>
<evidence type="ECO:0000256" key="5">
    <source>
        <dbReference type="ARBA" id="ARBA00012754"/>
    </source>
</evidence>
<dbReference type="RefSeq" id="WP_014271834.1">
    <property type="nucleotide sequence ID" value="NC_016633.1"/>
</dbReference>
<protein>
    <recommendedName>
        <fullName evidence="11">Beta-mannosidase B</fullName>
        <ecNumber evidence="5">3.2.1.25</ecNumber>
    </recommendedName>
    <alternativeName>
        <fullName evidence="12">Mannanase B</fullName>
    </alternativeName>
</protein>
<dbReference type="InterPro" id="IPR054593">
    <property type="entry name" value="Beta-mannosidase-like_N2"/>
</dbReference>
<organism evidence="17 18">
    <name type="scientific">Sphaerochaeta pleomorpha (strain ATCC BAA-1885 / DSM 22778 / Grapes)</name>
    <dbReference type="NCBI Taxonomy" id="158190"/>
    <lineage>
        <taxon>Bacteria</taxon>
        <taxon>Pseudomonadati</taxon>
        <taxon>Spirochaetota</taxon>
        <taxon>Spirochaetia</taxon>
        <taxon>Spirochaetales</taxon>
        <taxon>Sphaerochaetaceae</taxon>
        <taxon>Sphaerochaeta</taxon>
    </lineage>
</organism>
<dbReference type="InterPro" id="IPR041625">
    <property type="entry name" value="Beta-mannosidase_Ig"/>
</dbReference>
<dbReference type="HOGENOM" id="CLU_005015_3_2_12"/>
<comment type="catalytic activity">
    <reaction evidence="1">
        <text>Hydrolysis of terminal, non-reducing beta-D-mannose residues in beta-D-mannosides.</text>
        <dbReference type="EC" id="3.2.1.25"/>
    </reaction>
</comment>
<dbReference type="Gene3D" id="2.60.40.10">
    <property type="entry name" value="Immunoglobulins"/>
    <property type="match status" value="3"/>
</dbReference>
<keyword evidence="7" id="KW-0378">Hydrolase</keyword>
<dbReference type="AlphaFoldDB" id="G8QR60"/>
<gene>
    <name evidence="17" type="ordered locus">SpiGrapes_3251</name>
</gene>
<evidence type="ECO:0000313" key="17">
    <source>
        <dbReference type="EMBL" id="AEV30995.1"/>
    </source>
</evidence>
<dbReference type="GO" id="GO:0005576">
    <property type="term" value="C:extracellular region"/>
    <property type="evidence" value="ECO:0007669"/>
    <property type="project" value="UniProtKB-SubCell"/>
</dbReference>
<comment type="similarity">
    <text evidence="10">Belongs to the glycosyl hydrolase 2 family. Beta-mannosidase B subfamily.</text>
</comment>
<evidence type="ECO:0000256" key="12">
    <source>
        <dbReference type="ARBA" id="ARBA00041614"/>
    </source>
</evidence>
<dbReference type="PANTHER" id="PTHR43730:SF1">
    <property type="entry name" value="BETA-MANNOSIDASE"/>
    <property type="match status" value="1"/>
</dbReference>
<dbReference type="Pfam" id="PF17786">
    <property type="entry name" value="Mannosidase_ig"/>
    <property type="match status" value="1"/>
</dbReference>
<keyword evidence="6" id="KW-0964">Secreted</keyword>
<evidence type="ECO:0000256" key="7">
    <source>
        <dbReference type="ARBA" id="ARBA00022801"/>
    </source>
</evidence>
<evidence type="ECO:0000259" key="15">
    <source>
        <dbReference type="Pfam" id="PF17786"/>
    </source>
</evidence>
<dbReference type="eggNOG" id="COG3250">
    <property type="taxonomic scope" value="Bacteria"/>
</dbReference>
<dbReference type="EMBL" id="CP003155">
    <property type="protein sequence ID" value="AEV30995.1"/>
    <property type="molecule type" value="Genomic_DNA"/>
</dbReference>
<evidence type="ECO:0000256" key="6">
    <source>
        <dbReference type="ARBA" id="ARBA00022525"/>
    </source>
</evidence>
<dbReference type="GO" id="GO:0004567">
    <property type="term" value="F:beta-mannosidase activity"/>
    <property type="evidence" value="ECO:0007669"/>
    <property type="project" value="UniProtKB-EC"/>
</dbReference>
<comment type="subunit">
    <text evidence="4">Homodimer.</text>
</comment>
<dbReference type="Gene3D" id="3.20.20.80">
    <property type="entry name" value="Glycosidases"/>
    <property type="match status" value="1"/>
</dbReference>
<feature type="domain" description="Mannosidase Ig/CBM-like" evidence="15">
    <location>
        <begin position="660"/>
        <end position="746"/>
    </location>
</feature>
<keyword evidence="18" id="KW-1185">Reference proteome</keyword>
<evidence type="ECO:0000256" key="10">
    <source>
        <dbReference type="ARBA" id="ARBA00038429"/>
    </source>
</evidence>
<dbReference type="InterPro" id="IPR041447">
    <property type="entry name" value="Mannosidase_ig"/>
</dbReference>
<reference evidence="17 18" key="1">
    <citation type="submission" date="2011-11" db="EMBL/GenBank/DDBJ databases">
        <title>Complete sequence of Spirochaeta sp. grapes.</title>
        <authorList>
            <consortium name="US DOE Joint Genome Institute"/>
            <person name="Lucas S."/>
            <person name="Han J."/>
            <person name="Lapidus A."/>
            <person name="Cheng J.-F."/>
            <person name="Goodwin L."/>
            <person name="Pitluck S."/>
            <person name="Peters L."/>
            <person name="Ovchinnikova G."/>
            <person name="Munk A.C."/>
            <person name="Detter J.C."/>
            <person name="Han C."/>
            <person name="Tapia R."/>
            <person name="Land M."/>
            <person name="Hauser L."/>
            <person name="Kyrpides N."/>
            <person name="Ivanova N."/>
            <person name="Pagani I."/>
            <person name="Ritalahtilisa K."/>
            <person name="Loeffler F."/>
            <person name="Woyke T."/>
        </authorList>
    </citation>
    <scope>NUCLEOTIDE SEQUENCE [LARGE SCALE GENOMIC DNA]</scope>
    <source>
        <strain evidence="18">ATCC BAA-1885 / DSM 22778 / Grapes</strain>
    </source>
</reference>
<dbReference type="STRING" id="158190.SpiGrapes_3251"/>
<evidence type="ECO:0000259" key="13">
    <source>
        <dbReference type="Pfam" id="PF00703"/>
    </source>
</evidence>
<evidence type="ECO:0000256" key="3">
    <source>
        <dbReference type="ARBA" id="ARBA00004740"/>
    </source>
</evidence>
<dbReference type="InterPro" id="IPR008979">
    <property type="entry name" value="Galactose-bd-like_sf"/>
</dbReference>
<dbReference type="KEGG" id="sgp:SpiGrapes_3251"/>
<feature type="domain" description="Glycoside hydrolase family 2 immunoglobulin-like beta-sandwich" evidence="13">
    <location>
        <begin position="206"/>
        <end position="301"/>
    </location>
</feature>
<dbReference type="GO" id="GO:0005975">
    <property type="term" value="P:carbohydrate metabolic process"/>
    <property type="evidence" value="ECO:0007669"/>
    <property type="project" value="InterPro"/>
</dbReference>
<dbReference type="Gene3D" id="2.60.120.260">
    <property type="entry name" value="Galactose-binding domain-like"/>
    <property type="match status" value="1"/>
</dbReference>
<dbReference type="Pfam" id="PF22666">
    <property type="entry name" value="Glyco_hydro_2_N2"/>
    <property type="match status" value="1"/>
</dbReference>
<accession>G8QR60</accession>
<dbReference type="Proteomes" id="UP000005632">
    <property type="component" value="Chromosome"/>
</dbReference>
<dbReference type="InterPro" id="IPR013783">
    <property type="entry name" value="Ig-like_fold"/>
</dbReference>
<comment type="pathway">
    <text evidence="3">Glycan metabolism; N-glycan degradation.</text>
</comment>
<dbReference type="InterPro" id="IPR050887">
    <property type="entry name" value="Beta-mannosidase_GH2"/>
</dbReference>
<proteinExistence type="inferred from homology"/>
<dbReference type="PANTHER" id="PTHR43730">
    <property type="entry name" value="BETA-MANNOSIDASE"/>
    <property type="match status" value="1"/>
</dbReference>
<feature type="domain" description="Beta-mannosidase-like galactose-binding" evidence="16">
    <location>
        <begin position="31"/>
        <end position="192"/>
    </location>
</feature>
<dbReference type="OrthoDB" id="9801077at2"/>
<dbReference type="EC" id="3.2.1.25" evidence="5"/>
<keyword evidence="8" id="KW-0325">Glycoprotein</keyword>
<evidence type="ECO:0000256" key="8">
    <source>
        <dbReference type="ARBA" id="ARBA00023180"/>
    </source>
</evidence>
<evidence type="ECO:0000256" key="4">
    <source>
        <dbReference type="ARBA" id="ARBA00011738"/>
    </source>
</evidence>
<evidence type="ECO:0000313" key="18">
    <source>
        <dbReference type="Proteomes" id="UP000005632"/>
    </source>
</evidence>
<dbReference type="InterPro" id="IPR006102">
    <property type="entry name" value="Ig-like_GH2"/>
</dbReference>
<dbReference type="GO" id="GO:0006516">
    <property type="term" value="P:glycoprotein catabolic process"/>
    <property type="evidence" value="ECO:0007669"/>
    <property type="project" value="TreeGrafter"/>
</dbReference>
<dbReference type="FunFam" id="3.20.20.80:FF:000050">
    <property type="entry name" value="Beta-mannosidase B"/>
    <property type="match status" value="1"/>
</dbReference>
<dbReference type="InterPro" id="IPR036156">
    <property type="entry name" value="Beta-gal/glucu_dom_sf"/>
</dbReference>
<feature type="domain" description="Beta-mannosidase Ig-fold" evidence="14">
    <location>
        <begin position="750"/>
        <end position="828"/>
    </location>
</feature>
<dbReference type="InterPro" id="IPR017853">
    <property type="entry name" value="GH"/>
</dbReference>
<comment type="subcellular location">
    <subcellularLocation>
        <location evidence="2">Secreted</location>
    </subcellularLocation>
</comment>
<keyword evidence="9" id="KW-0326">Glycosidase</keyword>
<dbReference type="Pfam" id="PF17753">
    <property type="entry name" value="Ig_mannosidase"/>
    <property type="match status" value="1"/>
</dbReference>
<sequence length="832" mass="95166">MKTLKINGQWRLRPKDSGAIAPFCKYFLTTESIPCTLPGDIHSALLEQQLIMDPYYGTNELDVQWVGKHDWILSKVFPVTREQMESGMPVLTLTMADTIITVMVNQKVAGTCDNQFRRFRFDLSSLLQEGDNTIELHFSSAENAAIAEAAKLAYPIPYSVYPVSAKHRNLIRKTQSHSGWDWGPCIMSFGVYENITLDFINEGIVESIVTDTKPSSNKNWEATVEVIYNASKALMLNCKASLAKSVQKGEVQVMRGLNKLTFHFECKDIEQWWPCGEGKPTLYELTLNLGEQTFSKRIGFRTLTVNTPEDGQGGKGMVFCVNGRDVFAKGANWIPLDALVSRFSKQRYDQLLQDCVEANMNMVRLWGGGLYEMDAFYDACDEKGIMIWHDCMFSCSLYPSSPAFLANVEAELRYQIPRLRDHASIALWCGNNEDLGAISWYEETKNNPVRYIIDYDRLNEGTVGRIIRELDPNRTWWPSSPSAGIDDFSDNWHDDSRGDMHFWSVWHEGKPFEAYYSIKPRFVSEFGYQSFPSLSTVKLYTPDEQLNLTSPVMEHHQKNDRGNSIIIENFSRYFRFPNSLEHMLYLSQVQQAMAMKTAVEYWRTLRPVCMGTIFWQLNDNWPVASWSSIDYTGKWKLLQYAAKHFYAPILPIAYVKEDGIIEVFVINDRATPLVNAKVSIKFCHFDGTKLEKQEYFQDFAPQSSTHICTIDGKKQFNAEAQDTFVYFKLVSNEVYRENCLFLDRPKKCSLVDPKLKVSVAKAHEGFSVTVSCLAPAFFVSLDAGSLKGTFTDNFFDIRPTAQKVVVFKTKEKLTIKQFRDSLTVYDLYGSSH</sequence>